<gene>
    <name evidence="1" type="ORF">LA20249_08135</name>
</gene>
<name>A0A2K9HQZ3_9LACO</name>
<dbReference type="EMBL" id="CP018867">
    <property type="protein sequence ID" value="AUI72152.1"/>
    <property type="molecule type" value="Genomic_DNA"/>
</dbReference>
<keyword evidence="2" id="KW-1185">Reference proteome</keyword>
<protein>
    <submittedName>
        <fullName evidence="1">Uncharacterized protein</fullName>
    </submittedName>
</protein>
<dbReference type="KEGG" id="lali:LA20249_08135"/>
<dbReference type="Proteomes" id="UP000234653">
    <property type="component" value="Chromosome"/>
</dbReference>
<dbReference type="AlphaFoldDB" id="A0A2K9HQZ3"/>
<reference evidence="1 2" key="1">
    <citation type="submission" date="2016-12" db="EMBL/GenBank/DDBJ databases">
        <title>The whole genome sequencing and assembly of Lactobacillus alimentarius DSM 20249T strain.</title>
        <authorList>
            <person name="Lee Y.-J."/>
            <person name="Yi H."/>
            <person name="Bahn Y.-S."/>
            <person name="Kim J.F."/>
            <person name="Lee D.-W."/>
        </authorList>
    </citation>
    <scope>NUCLEOTIDE SEQUENCE [LARGE SCALE GENOMIC DNA]</scope>
    <source>
        <strain evidence="1 2">DSM 20249</strain>
    </source>
</reference>
<evidence type="ECO:0000313" key="1">
    <source>
        <dbReference type="EMBL" id="AUI72152.1"/>
    </source>
</evidence>
<organism evidence="1 2">
    <name type="scientific">Companilactobacillus alimentarius DSM 20249</name>
    <dbReference type="NCBI Taxonomy" id="1423720"/>
    <lineage>
        <taxon>Bacteria</taxon>
        <taxon>Bacillati</taxon>
        <taxon>Bacillota</taxon>
        <taxon>Bacilli</taxon>
        <taxon>Lactobacillales</taxon>
        <taxon>Lactobacillaceae</taxon>
        <taxon>Companilactobacillus</taxon>
    </lineage>
</organism>
<accession>A0A2K9HQZ3</accession>
<sequence length="73" mass="8701">MLIIKLEKKEALLERVNQFLGDLYKSVAEENQVKKEIRSAYNKINRPEKISQKYDQISQTIRDLNYNFQQLAL</sequence>
<proteinExistence type="predicted"/>
<evidence type="ECO:0000313" key="2">
    <source>
        <dbReference type="Proteomes" id="UP000234653"/>
    </source>
</evidence>
<dbReference type="OrthoDB" id="2315070at2"/>
<dbReference type="RefSeq" id="WP_057737473.1">
    <property type="nucleotide sequence ID" value="NZ_AZDQ01000005.1"/>
</dbReference>
<dbReference type="STRING" id="1423720.FC67_GL001447"/>